<feature type="region of interest" description="Disordered" evidence="1">
    <location>
        <begin position="259"/>
        <end position="279"/>
    </location>
</feature>
<dbReference type="InterPro" id="IPR001932">
    <property type="entry name" value="PPM-type_phosphatase-like_dom"/>
</dbReference>
<dbReference type="SUPFAM" id="SSF81606">
    <property type="entry name" value="PP2C-like"/>
    <property type="match status" value="1"/>
</dbReference>
<evidence type="ECO:0000313" key="3">
    <source>
        <dbReference type="EMBL" id="BAO28135.1"/>
    </source>
</evidence>
<dbReference type="CDD" id="cd00143">
    <property type="entry name" value="PP2Cc"/>
    <property type="match status" value="1"/>
</dbReference>
<dbReference type="SMART" id="SM00332">
    <property type="entry name" value="PP2Cc"/>
    <property type="match status" value="1"/>
</dbReference>
<dbReference type="Pfam" id="PF13672">
    <property type="entry name" value="PP2C_2"/>
    <property type="match status" value="1"/>
</dbReference>
<feature type="compositionally biased region" description="Basic and acidic residues" evidence="1">
    <location>
        <begin position="259"/>
        <end position="270"/>
    </location>
</feature>
<dbReference type="Proteomes" id="UP000031637">
    <property type="component" value="Chromosome"/>
</dbReference>
<dbReference type="PROSITE" id="PS51746">
    <property type="entry name" value="PPM_2"/>
    <property type="match status" value="1"/>
</dbReference>
<protein>
    <submittedName>
        <fullName evidence="3">Putative serine/threonine specific protein phosphatase</fullName>
    </submittedName>
</protein>
<evidence type="ECO:0000259" key="2">
    <source>
        <dbReference type="PROSITE" id="PS51746"/>
    </source>
</evidence>
<dbReference type="AlphaFoldDB" id="W0SBK6"/>
<evidence type="ECO:0000313" key="4">
    <source>
        <dbReference type="Proteomes" id="UP000031637"/>
    </source>
</evidence>
<organism evidence="3 4">
    <name type="scientific">Sulfuritalea hydrogenivorans sk43H</name>
    <dbReference type="NCBI Taxonomy" id="1223802"/>
    <lineage>
        <taxon>Bacteria</taxon>
        <taxon>Pseudomonadati</taxon>
        <taxon>Pseudomonadota</taxon>
        <taxon>Betaproteobacteria</taxon>
        <taxon>Nitrosomonadales</taxon>
        <taxon>Sterolibacteriaceae</taxon>
        <taxon>Sulfuritalea</taxon>
    </lineage>
</organism>
<dbReference type="KEGG" id="shd:SUTH_00319"/>
<dbReference type="STRING" id="1223802.SUTH_00319"/>
<keyword evidence="4" id="KW-1185">Reference proteome</keyword>
<accession>W0SBK6</accession>
<dbReference type="HOGENOM" id="CLU_034545_5_0_4"/>
<sequence length="300" mass="32155">MNYTIAQESRIGGRSINQDRATWLATEDAVLMVVADGMGGHLQGEVAAQIAVDTLTERFRSEAKTRLADPAQFLATTLQQAHDTIVRYSADCRILPHAAPRTTCIACVVQDGQAFWAHAGDSRLYLIHSHAEGPGRVAQTRDHSIVQRMVDQGAISDAEAAIHPLRNRVFSCLGGDVPPHIDVSPAVKLQDGDLIALCTDGAWSPLGETLVAELGRASPRTTVPRLLDAAERAAGPGADNLTLITMRWGVSDADVGTHTLERRPADRRTAAETPISDEDIESAIAAIRRRIPLTPNGASS</sequence>
<reference evidence="3 4" key="1">
    <citation type="journal article" date="2014" name="Syst. Appl. Microbiol.">
        <title>Complete genomes of freshwater sulfur oxidizers Sulfuricella denitrificans skB26 and Sulfuritalea hydrogenivorans sk43H: genetic insights into the sulfur oxidation pathway of betaproteobacteria.</title>
        <authorList>
            <person name="Watanabe T."/>
            <person name="Kojima H."/>
            <person name="Fukui M."/>
        </authorList>
    </citation>
    <scope>NUCLEOTIDE SEQUENCE [LARGE SCALE GENOMIC DNA]</scope>
    <source>
        <strain evidence="3">DSM22779</strain>
    </source>
</reference>
<dbReference type="SMART" id="SM00331">
    <property type="entry name" value="PP2C_SIG"/>
    <property type="match status" value="1"/>
</dbReference>
<feature type="domain" description="PPM-type phosphatase" evidence="2">
    <location>
        <begin position="4"/>
        <end position="248"/>
    </location>
</feature>
<dbReference type="EMBL" id="AP012547">
    <property type="protein sequence ID" value="BAO28135.1"/>
    <property type="molecule type" value="Genomic_DNA"/>
</dbReference>
<dbReference type="InterPro" id="IPR036457">
    <property type="entry name" value="PPM-type-like_dom_sf"/>
</dbReference>
<evidence type="ECO:0000256" key="1">
    <source>
        <dbReference type="SAM" id="MobiDB-lite"/>
    </source>
</evidence>
<proteinExistence type="predicted"/>
<gene>
    <name evidence="3" type="ORF">SUTH_00319</name>
</gene>
<name>W0SBK6_9PROT</name>
<dbReference type="Gene3D" id="3.60.40.10">
    <property type="entry name" value="PPM-type phosphatase domain"/>
    <property type="match status" value="1"/>
</dbReference>
<dbReference type="RefSeq" id="WP_052473050.1">
    <property type="nucleotide sequence ID" value="NZ_AP012547.1"/>
</dbReference>